<evidence type="ECO:0000256" key="1">
    <source>
        <dbReference type="ARBA" id="ARBA00004382"/>
    </source>
</evidence>
<organism evidence="13 14">
    <name type="scientific">Uliginosibacterium flavum</name>
    <dbReference type="NCBI Taxonomy" id="1396831"/>
    <lineage>
        <taxon>Bacteria</taxon>
        <taxon>Pseudomonadati</taxon>
        <taxon>Pseudomonadota</taxon>
        <taxon>Betaproteobacteria</taxon>
        <taxon>Rhodocyclales</taxon>
        <taxon>Zoogloeaceae</taxon>
        <taxon>Uliginosibacterium</taxon>
    </lineage>
</organism>
<evidence type="ECO:0000256" key="11">
    <source>
        <dbReference type="PROSITE-ProRule" id="PRU00278"/>
    </source>
</evidence>
<sequence length="625" mass="68007">MFDVVRNNPKIAQIILGVLTIPLALFGIESYFSNRGGNDVAARVGSVDIVSQQLDAAVRDQEGALREQMGAAFDRSVLESPEFRNNVLDRLINEAAVKTTIRESKMVVPDSQVQAFIKARPEFQENGQFSLRLYDSMIAMQGKTRDGFQQQVRESIAQNQLLAPVVQSAVTPQATAERWIALDNEERTISELVFDAKSLMAGVKLSPDAAKAYYDANQAQFQLAEQVKLEYVQLSTAEIAKKIQVSDEDARNWYKENIKSLEQAQKRRASHILVQVDAAAKADVKAAARKKAEELLAKVKAAPGKFAAIAKESSDDKGSAEKGGDLGSFAYGDMVKEFSDAAYALNEKEISGVVESEFGYHIIMLTEAAKTKSFEDSKAEAVEGARQQAATKRFTELADQFSNLVNDQPDSLKPVSEKLSLTLVQTDWLSRSALPAGVLQDPKLQAVLFSSDSIANRLNTEAVALGENVIVSARIVEYKPASVKPLEQVAAEVEAFAKAEEAAKLAKSNGEAALAKLTAGEALTAASWKAARAVKRSTAGLSGEARKAVFGAKTDKFPAYAGIVRNQDYVIYRIDSVSAPKVADDAARIKDIRQRYAMALGEEDLRAYISGVRARLGVKITEVKK</sequence>
<dbReference type="Pfam" id="PF13616">
    <property type="entry name" value="Rotamase_3"/>
    <property type="match status" value="1"/>
</dbReference>
<dbReference type="InterPro" id="IPR027304">
    <property type="entry name" value="Trigger_fact/SurA_dom_sf"/>
</dbReference>
<dbReference type="RefSeq" id="WP_354599065.1">
    <property type="nucleotide sequence ID" value="NZ_JBEWZI010000001.1"/>
</dbReference>
<dbReference type="Proteomes" id="UP001549691">
    <property type="component" value="Unassembled WGS sequence"/>
</dbReference>
<evidence type="ECO:0000256" key="4">
    <source>
        <dbReference type="ARBA" id="ARBA00022692"/>
    </source>
</evidence>
<evidence type="ECO:0000256" key="10">
    <source>
        <dbReference type="ARBA" id="ARBA00042775"/>
    </source>
</evidence>
<reference evidence="13 14" key="1">
    <citation type="submission" date="2024-07" db="EMBL/GenBank/DDBJ databases">
        <title>Uliginosibacterium flavum JJ3220;KACC:17644.</title>
        <authorList>
            <person name="Kim M.K."/>
        </authorList>
    </citation>
    <scope>NUCLEOTIDE SEQUENCE [LARGE SCALE GENOMIC DNA]</scope>
    <source>
        <strain evidence="13 14">KACC:17644</strain>
    </source>
</reference>
<evidence type="ECO:0000256" key="7">
    <source>
        <dbReference type="ARBA" id="ARBA00023186"/>
    </source>
</evidence>
<dbReference type="PANTHER" id="PTHR47529">
    <property type="entry name" value="PEPTIDYL-PROLYL CIS-TRANS ISOMERASE D"/>
    <property type="match status" value="1"/>
</dbReference>
<keyword evidence="11" id="KW-0697">Rotamase</keyword>
<name>A0ABV2TGA3_9RHOO</name>
<dbReference type="Gene3D" id="3.10.50.40">
    <property type="match status" value="1"/>
</dbReference>
<evidence type="ECO:0000259" key="12">
    <source>
        <dbReference type="PROSITE" id="PS50198"/>
    </source>
</evidence>
<evidence type="ECO:0000313" key="14">
    <source>
        <dbReference type="Proteomes" id="UP001549691"/>
    </source>
</evidence>
<accession>A0ABV2TGA3</accession>
<comment type="subcellular location">
    <subcellularLocation>
        <location evidence="1">Cell inner membrane</location>
        <topology evidence="1">Single-pass type II membrane protein</topology>
        <orientation evidence="1">Periplasmic side</orientation>
    </subcellularLocation>
</comment>
<comment type="caution">
    <text evidence="13">The sequence shown here is derived from an EMBL/GenBank/DDBJ whole genome shotgun (WGS) entry which is preliminary data.</text>
</comment>
<dbReference type="PROSITE" id="PS50198">
    <property type="entry name" value="PPIC_PPIASE_2"/>
    <property type="match status" value="1"/>
</dbReference>
<keyword evidence="2" id="KW-1003">Cell membrane</keyword>
<evidence type="ECO:0000256" key="2">
    <source>
        <dbReference type="ARBA" id="ARBA00022475"/>
    </source>
</evidence>
<dbReference type="EMBL" id="JBEWZI010000001">
    <property type="protein sequence ID" value="MET7012600.1"/>
    <property type="molecule type" value="Genomic_DNA"/>
</dbReference>
<dbReference type="InterPro" id="IPR052029">
    <property type="entry name" value="PpiD_chaperone"/>
</dbReference>
<dbReference type="Pfam" id="PF13624">
    <property type="entry name" value="SurA_N_3"/>
    <property type="match status" value="1"/>
</dbReference>
<evidence type="ECO:0000256" key="6">
    <source>
        <dbReference type="ARBA" id="ARBA00023136"/>
    </source>
</evidence>
<dbReference type="PANTHER" id="PTHR47529:SF1">
    <property type="entry name" value="PERIPLASMIC CHAPERONE PPID"/>
    <property type="match status" value="1"/>
</dbReference>
<evidence type="ECO:0000256" key="3">
    <source>
        <dbReference type="ARBA" id="ARBA00022519"/>
    </source>
</evidence>
<protein>
    <recommendedName>
        <fullName evidence="9">Periplasmic chaperone PpiD</fullName>
    </recommendedName>
    <alternativeName>
        <fullName evidence="10">Periplasmic folding chaperone</fullName>
    </alternativeName>
</protein>
<evidence type="ECO:0000256" key="5">
    <source>
        <dbReference type="ARBA" id="ARBA00022989"/>
    </source>
</evidence>
<keyword evidence="11" id="KW-0413">Isomerase</keyword>
<keyword evidence="4" id="KW-0812">Transmembrane</keyword>
<keyword evidence="3" id="KW-0997">Cell inner membrane</keyword>
<proteinExistence type="inferred from homology"/>
<evidence type="ECO:0000256" key="8">
    <source>
        <dbReference type="ARBA" id="ARBA00038408"/>
    </source>
</evidence>
<feature type="domain" description="PpiC" evidence="12">
    <location>
        <begin position="264"/>
        <end position="367"/>
    </location>
</feature>
<evidence type="ECO:0000313" key="13">
    <source>
        <dbReference type="EMBL" id="MET7012600.1"/>
    </source>
</evidence>
<comment type="similarity">
    <text evidence="8">Belongs to the PpiD chaperone family.</text>
</comment>
<evidence type="ECO:0000256" key="9">
    <source>
        <dbReference type="ARBA" id="ARBA00040743"/>
    </source>
</evidence>
<dbReference type="InterPro" id="IPR000297">
    <property type="entry name" value="PPIase_PpiC"/>
</dbReference>
<dbReference type="InterPro" id="IPR046357">
    <property type="entry name" value="PPIase_dom_sf"/>
</dbReference>
<keyword evidence="14" id="KW-1185">Reference proteome</keyword>
<keyword evidence="6" id="KW-0472">Membrane</keyword>
<gene>
    <name evidence="13" type="ORF">ABXR19_00235</name>
</gene>
<keyword evidence="5" id="KW-1133">Transmembrane helix</keyword>
<dbReference type="Gene3D" id="1.10.4030.10">
    <property type="entry name" value="Porin chaperone SurA, peptide-binding domain"/>
    <property type="match status" value="1"/>
</dbReference>
<dbReference type="SUPFAM" id="SSF109998">
    <property type="entry name" value="Triger factor/SurA peptide-binding domain-like"/>
    <property type="match status" value="1"/>
</dbReference>
<keyword evidence="7" id="KW-0143">Chaperone</keyword>
<dbReference type="SUPFAM" id="SSF54534">
    <property type="entry name" value="FKBP-like"/>
    <property type="match status" value="1"/>
</dbReference>